<proteinExistence type="predicted"/>
<keyword evidence="2" id="KW-1185">Reference proteome</keyword>
<dbReference type="PANTHER" id="PTHR15414">
    <property type="entry name" value="OS-9-RELATED"/>
    <property type="match status" value="1"/>
</dbReference>
<sequence length="79" mass="9207">MFSLKILQDDDQESVVMPDKNGRNFLCFLPKVVQTRSGKSVPQHNMSNMILETEKQVKLKTLDVLLEILKDRCFIRVKK</sequence>
<dbReference type="GO" id="GO:0005788">
    <property type="term" value="C:endoplasmic reticulum lumen"/>
    <property type="evidence" value="ECO:0007669"/>
    <property type="project" value="TreeGrafter"/>
</dbReference>
<accession>A0AAE0CWA9</accession>
<dbReference type="AlphaFoldDB" id="A0AAE0CWA9"/>
<dbReference type="InterPro" id="IPR045149">
    <property type="entry name" value="OS-9-like"/>
</dbReference>
<dbReference type="PANTHER" id="PTHR15414:SF0">
    <property type="entry name" value="ENDOPLASMIC RETICULUM LECTIN 1"/>
    <property type="match status" value="1"/>
</dbReference>
<dbReference type="GO" id="GO:0030968">
    <property type="term" value="P:endoplasmic reticulum unfolded protein response"/>
    <property type="evidence" value="ECO:0007669"/>
    <property type="project" value="InterPro"/>
</dbReference>
<evidence type="ECO:0000313" key="1">
    <source>
        <dbReference type="EMBL" id="KAK2665937.1"/>
    </source>
</evidence>
<comment type="caution">
    <text evidence="1">The sequence shown here is derived from an EMBL/GenBank/DDBJ whole genome shotgun (WGS) entry which is preliminary data.</text>
</comment>
<evidence type="ECO:0000313" key="2">
    <source>
        <dbReference type="Proteomes" id="UP001280121"/>
    </source>
</evidence>
<gene>
    <name evidence="1" type="ORF">Ddye_004511</name>
</gene>
<dbReference type="GO" id="GO:0030970">
    <property type="term" value="P:retrograde protein transport, ER to cytosol"/>
    <property type="evidence" value="ECO:0007669"/>
    <property type="project" value="TreeGrafter"/>
</dbReference>
<organism evidence="1 2">
    <name type="scientific">Dipteronia dyeriana</name>
    <dbReference type="NCBI Taxonomy" id="168575"/>
    <lineage>
        <taxon>Eukaryota</taxon>
        <taxon>Viridiplantae</taxon>
        <taxon>Streptophyta</taxon>
        <taxon>Embryophyta</taxon>
        <taxon>Tracheophyta</taxon>
        <taxon>Spermatophyta</taxon>
        <taxon>Magnoliopsida</taxon>
        <taxon>eudicotyledons</taxon>
        <taxon>Gunneridae</taxon>
        <taxon>Pentapetalae</taxon>
        <taxon>rosids</taxon>
        <taxon>malvids</taxon>
        <taxon>Sapindales</taxon>
        <taxon>Sapindaceae</taxon>
        <taxon>Hippocastanoideae</taxon>
        <taxon>Acereae</taxon>
        <taxon>Dipteronia</taxon>
    </lineage>
</organism>
<dbReference type="EMBL" id="JANJYI010000001">
    <property type="protein sequence ID" value="KAK2665937.1"/>
    <property type="molecule type" value="Genomic_DNA"/>
</dbReference>
<reference evidence="1" key="1">
    <citation type="journal article" date="2023" name="Plant J.">
        <title>Genome sequences and population genomics provide insights into the demographic history, inbreeding, and mutation load of two 'living fossil' tree species of Dipteronia.</title>
        <authorList>
            <person name="Feng Y."/>
            <person name="Comes H.P."/>
            <person name="Chen J."/>
            <person name="Zhu S."/>
            <person name="Lu R."/>
            <person name="Zhang X."/>
            <person name="Li P."/>
            <person name="Qiu J."/>
            <person name="Olsen K.M."/>
            <person name="Qiu Y."/>
        </authorList>
    </citation>
    <scope>NUCLEOTIDE SEQUENCE</scope>
    <source>
        <strain evidence="1">KIB01</strain>
    </source>
</reference>
<protein>
    <submittedName>
        <fullName evidence="1">Uncharacterized protein</fullName>
    </submittedName>
</protein>
<dbReference type="Proteomes" id="UP001280121">
    <property type="component" value="Unassembled WGS sequence"/>
</dbReference>
<name>A0AAE0CWA9_9ROSI</name>